<feature type="transmembrane region" description="Helical" evidence="1">
    <location>
        <begin position="76"/>
        <end position="100"/>
    </location>
</feature>
<evidence type="ECO:0000313" key="3">
    <source>
        <dbReference type="Proteomes" id="UP001302316"/>
    </source>
</evidence>
<dbReference type="EMBL" id="JAYGII010000078">
    <property type="protein sequence ID" value="MEA5446888.1"/>
    <property type="molecule type" value="Genomic_DNA"/>
</dbReference>
<feature type="transmembrane region" description="Helical" evidence="1">
    <location>
        <begin position="50"/>
        <end position="70"/>
    </location>
</feature>
<proteinExistence type="predicted"/>
<protein>
    <submittedName>
        <fullName evidence="2">Uncharacterized protein</fullName>
    </submittedName>
</protein>
<dbReference type="Proteomes" id="UP001302316">
    <property type="component" value="Unassembled WGS sequence"/>
</dbReference>
<evidence type="ECO:0000256" key="1">
    <source>
        <dbReference type="SAM" id="Phobius"/>
    </source>
</evidence>
<keyword evidence="3" id="KW-1185">Reference proteome</keyword>
<dbReference type="RefSeq" id="WP_346053500.1">
    <property type="nucleotide sequence ID" value="NZ_JAYGII010000078.1"/>
</dbReference>
<keyword evidence="1" id="KW-1133">Transmembrane helix</keyword>
<name>A0AAP6JHA3_9GAMM</name>
<organism evidence="2 3">
    <name type="scientific">Natronospira elongata</name>
    <dbReference type="NCBI Taxonomy" id="3110268"/>
    <lineage>
        <taxon>Bacteria</taxon>
        <taxon>Pseudomonadati</taxon>
        <taxon>Pseudomonadota</taxon>
        <taxon>Gammaproteobacteria</taxon>
        <taxon>Natronospirales</taxon>
        <taxon>Natronospiraceae</taxon>
        <taxon>Natronospira</taxon>
    </lineage>
</organism>
<gene>
    <name evidence="2" type="ORF">VCB98_13755</name>
</gene>
<feature type="transmembrane region" description="Helical" evidence="1">
    <location>
        <begin position="12"/>
        <end position="29"/>
    </location>
</feature>
<keyword evidence="1" id="KW-0472">Membrane</keyword>
<feature type="non-terminal residue" evidence="2">
    <location>
        <position position="1"/>
    </location>
</feature>
<sequence length="109" mass="12328">SVMEISESKVFALFTTTGVVCAFGLLIVFGPSPEDEVQVVSGIHPWENFIIGYGLLAMFLNIFVAAFDAFSLGYKWWGWLSIFAWPVSFVFVWLSVFGYFRKRGSHENT</sequence>
<keyword evidence="1" id="KW-0812">Transmembrane</keyword>
<dbReference type="AlphaFoldDB" id="A0AAP6JHA3"/>
<evidence type="ECO:0000313" key="2">
    <source>
        <dbReference type="EMBL" id="MEA5446888.1"/>
    </source>
</evidence>
<accession>A0AAP6JHA3</accession>
<comment type="caution">
    <text evidence="2">The sequence shown here is derived from an EMBL/GenBank/DDBJ whole genome shotgun (WGS) entry which is preliminary data.</text>
</comment>
<reference evidence="2 3" key="1">
    <citation type="submission" date="2023-12" db="EMBL/GenBank/DDBJ databases">
        <title>Whole-genome sequencing of halo(alkali)philic microorganisms from hypersaline lakes.</title>
        <authorList>
            <person name="Sorokin D.Y."/>
            <person name="Merkel A.Y."/>
            <person name="Messina E."/>
            <person name="Yakimov M."/>
        </authorList>
    </citation>
    <scope>NUCLEOTIDE SEQUENCE [LARGE SCALE GENOMIC DNA]</scope>
    <source>
        <strain evidence="2 3">AB-CW1</strain>
    </source>
</reference>